<comment type="subcellular location">
    <subcellularLocation>
        <location evidence="3">Cytoplasm</location>
    </subcellularLocation>
</comment>
<dbReference type="EMBL" id="AWQU01000089">
    <property type="protein sequence ID" value="KFB07179.1"/>
    <property type="molecule type" value="Genomic_DNA"/>
</dbReference>
<dbReference type="InterPro" id="IPR030378">
    <property type="entry name" value="G_CP_dom"/>
</dbReference>
<dbReference type="Pfam" id="PF03193">
    <property type="entry name" value="RsgA_GTPase"/>
    <property type="match status" value="1"/>
</dbReference>
<feature type="binding site" evidence="3">
    <location>
        <begin position="112"/>
        <end position="115"/>
    </location>
    <ligand>
        <name>GTP</name>
        <dbReference type="ChEBI" id="CHEBI:37565"/>
    </ligand>
</feature>
<dbReference type="NCBIfam" id="TIGR00157">
    <property type="entry name" value="ribosome small subunit-dependent GTPase A"/>
    <property type="match status" value="1"/>
</dbReference>
<dbReference type="Gene3D" id="1.10.40.50">
    <property type="entry name" value="Probable gtpase engc, domain 3"/>
    <property type="match status" value="1"/>
</dbReference>
<comment type="function">
    <text evidence="3">One of several proteins that assist in the late maturation steps of the functional core of the 30S ribosomal subunit. Helps release RbfA from mature subunits. May play a role in the assembly of ribosomal proteins into the subunit. Circularly permuted GTPase that catalyzes slow GTP hydrolysis, GTPase activity is stimulated by the 30S ribosomal subunit.</text>
</comment>
<organism evidence="6 7">
    <name type="scientific">Malacoplasma iowae DK-CPA</name>
    <dbReference type="NCBI Taxonomy" id="1394179"/>
    <lineage>
        <taxon>Bacteria</taxon>
        <taxon>Bacillati</taxon>
        <taxon>Mycoplasmatota</taxon>
        <taxon>Mycoplasmoidales</taxon>
        <taxon>Mycoplasmoidaceae</taxon>
        <taxon>Malacoplasma</taxon>
    </lineage>
</organism>
<dbReference type="AlphaFoldDB" id="A0A084U2J3"/>
<dbReference type="HAMAP" id="MF_01820">
    <property type="entry name" value="GTPase_RsgA"/>
    <property type="match status" value="1"/>
</dbReference>
<dbReference type="PANTHER" id="PTHR32120">
    <property type="entry name" value="SMALL RIBOSOMAL SUBUNIT BIOGENESIS GTPASE RSGA"/>
    <property type="match status" value="1"/>
</dbReference>
<evidence type="ECO:0000256" key="2">
    <source>
        <dbReference type="ARBA" id="ARBA00023134"/>
    </source>
</evidence>
<evidence type="ECO:0000313" key="7">
    <source>
        <dbReference type="Proteomes" id="UP000028523"/>
    </source>
</evidence>
<feature type="binding site" evidence="3">
    <location>
        <position position="250"/>
    </location>
    <ligand>
        <name>Zn(2+)</name>
        <dbReference type="ChEBI" id="CHEBI:29105"/>
    </ligand>
</feature>
<dbReference type="InterPro" id="IPR012340">
    <property type="entry name" value="NA-bd_OB-fold"/>
</dbReference>
<feature type="binding site" evidence="3">
    <location>
        <position position="259"/>
    </location>
    <ligand>
        <name>Zn(2+)</name>
        <dbReference type="ChEBI" id="CHEBI:29105"/>
    </ligand>
</feature>
<keyword evidence="3" id="KW-0378">Hydrolase</keyword>
<dbReference type="PANTHER" id="PTHR32120:SF11">
    <property type="entry name" value="SMALL RIBOSOMAL SUBUNIT BIOGENESIS GTPASE RSGA 1, MITOCHONDRIAL-RELATED"/>
    <property type="match status" value="1"/>
</dbReference>
<comment type="similarity">
    <text evidence="3">Belongs to the TRAFAC class YlqF/YawG GTPase family. RsgA subfamily.</text>
</comment>
<dbReference type="InterPro" id="IPR027417">
    <property type="entry name" value="P-loop_NTPase"/>
</dbReference>
<dbReference type="GO" id="GO:0042274">
    <property type="term" value="P:ribosomal small subunit biogenesis"/>
    <property type="evidence" value="ECO:0007669"/>
    <property type="project" value="UniProtKB-UniRule"/>
</dbReference>
<dbReference type="PROSITE" id="PS50936">
    <property type="entry name" value="ENGC_GTPASE"/>
    <property type="match status" value="1"/>
</dbReference>
<reference evidence="6 7" key="1">
    <citation type="journal article" date="2014" name="PLoS ONE">
        <title>Reduction of Hydrogen Peroxide Accumulation and Toxicity by a Catalase from Mycoplasma iowae.</title>
        <authorList>
            <person name="Pritchard R.E."/>
            <person name="Prassinos A.J."/>
            <person name="Osborne J.D."/>
            <person name="Raviv Z."/>
            <person name="Balish M.F."/>
        </authorList>
    </citation>
    <scope>NUCLEOTIDE SEQUENCE [LARGE SCALE GENOMIC DNA]</scope>
    <source>
        <strain evidence="6 7">DK-CPA</strain>
    </source>
</reference>
<dbReference type="RefSeq" id="WP_004025198.1">
    <property type="nucleotide sequence ID" value="NZ_AWQU01000089.1"/>
</dbReference>
<dbReference type="Gene3D" id="3.40.50.300">
    <property type="entry name" value="P-loop containing nucleotide triphosphate hydrolases"/>
    <property type="match status" value="1"/>
</dbReference>
<keyword evidence="3" id="KW-0479">Metal-binding</keyword>
<comment type="caution">
    <text evidence="6">The sequence shown here is derived from an EMBL/GenBank/DDBJ whole genome shotgun (WGS) entry which is preliminary data.</text>
</comment>
<comment type="cofactor">
    <cofactor evidence="3">
        <name>Zn(2+)</name>
        <dbReference type="ChEBI" id="CHEBI:29105"/>
    </cofactor>
    <text evidence="3">Binds 1 zinc ion per subunit.</text>
</comment>
<dbReference type="GeneID" id="96867096"/>
<dbReference type="Gene3D" id="2.40.50.140">
    <property type="entry name" value="Nucleic acid-binding proteins"/>
    <property type="match status" value="1"/>
</dbReference>
<keyword evidence="1 3" id="KW-0547">Nucleotide-binding</keyword>
<evidence type="ECO:0000313" key="6">
    <source>
        <dbReference type="EMBL" id="KFB07179.1"/>
    </source>
</evidence>
<dbReference type="SUPFAM" id="SSF52540">
    <property type="entry name" value="P-loop containing nucleoside triphosphate hydrolases"/>
    <property type="match status" value="1"/>
</dbReference>
<keyword evidence="3" id="KW-0690">Ribosome biogenesis</keyword>
<proteinExistence type="inferred from homology"/>
<dbReference type="GO" id="GO:0003924">
    <property type="term" value="F:GTPase activity"/>
    <property type="evidence" value="ECO:0007669"/>
    <property type="project" value="UniProtKB-UniRule"/>
</dbReference>
<feature type="domain" description="CP-type G" evidence="5">
    <location>
        <begin position="62"/>
        <end position="222"/>
    </location>
</feature>
<dbReference type="PROSITE" id="PS51721">
    <property type="entry name" value="G_CP"/>
    <property type="match status" value="1"/>
</dbReference>
<keyword evidence="3" id="KW-0862">Zinc</keyword>
<dbReference type="InterPro" id="IPR004881">
    <property type="entry name" value="Ribosome_biogen_GTPase_RsgA"/>
</dbReference>
<sequence length="300" mass="34779">MIGTVIKKTALNFTIFDKEKKEEVIAFPRKKIKSEINIMVGDVVNYNLIDNSFVIENVLERKNYIKRPSVANIDYLAIVYSVKKPDFNSFLLNKFIAFYESFNIDKVIIIFTKMDLLTQKELKDFNEIFKAYKKDKYICLNSNDKKDIDFFKSLFKDEIVCCLAGQSGVGKSTLINKIIPNSQIATQEISKSLNRGKHTTTTASLVKFNNGFFIDTPGFSSIEFDFSAEDLARSYNDFRMYASECKFSNCLHDSNSVGCNVIKKVNENKIYKQRYLDYLKMLDQIQSKNKNNFLNYKKKK</sequence>
<evidence type="ECO:0000259" key="5">
    <source>
        <dbReference type="PROSITE" id="PS51721"/>
    </source>
</evidence>
<keyword evidence="3" id="KW-0699">rRNA-binding</keyword>
<dbReference type="GO" id="GO:0005525">
    <property type="term" value="F:GTP binding"/>
    <property type="evidence" value="ECO:0007669"/>
    <property type="project" value="UniProtKB-UniRule"/>
</dbReference>
<keyword evidence="3" id="KW-0963">Cytoplasm</keyword>
<evidence type="ECO:0000256" key="3">
    <source>
        <dbReference type="HAMAP-Rule" id="MF_01820"/>
    </source>
</evidence>
<comment type="subunit">
    <text evidence="3">Monomer. Associates with 30S ribosomal subunit, binds 16S rRNA.</text>
</comment>
<dbReference type="CDD" id="cd01854">
    <property type="entry name" value="YjeQ_EngC"/>
    <property type="match status" value="1"/>
</dbReference>
<gene>
    <name evidence="3 6" type="primary">rsgA</name>
    <name evidence="6" type="ORF">P271_3</name>
</gene>
<dbReference type="GO" id="GO:0005737">
    <property type="term" value="C:cytoplasm"/>
    <property type="evidence" value="ECO:0007669"/>
    <property type="project" value="UniProtKB-SubCell"/>
</dbReference>
<name>A0A084U2J3_MALIO</name>
<keyword evidence="2 3" id="KW-0342">GTP-binding</keyword>
<keyword evidence="3" id="KW-0694">RNA-binding</keyword>
<dbReference type="GO" id="GO:0046872">
    <property type="term" value="F:metal ion binding"/>
    <property type="evidence" value="ECO:0007669"/>
    <property type="project" value="UniProtKB-KW"/>
</dbReference>
<accession>A0A084U2J3</accession>
<evidence type="ECO:0000259" key="4">
    <source>
        <dbReference type="PROSITE" id="PS50936"/>
    </source>
</evidence>
<evidence type="ECO:0000256" key="1">
    <source>
        <dbReference type="ARBA" id="ARBA00022741"/>
    </source>
</evidence>
<dbReference type="InterPro" id="IPR010914">
    <property type="entry name" value="RsgA_GTPase_dom"/>
</dbReference>
<protein>
    <recommendedName>
        <fullName evidence="3">Small ribosomal subunit biogenesis GTPase RsgA</fullName>
        <ecNumber evidence="3">3.6.1.-</ecNumber>
    </recommendedName>
</protein>
<feature type="binding site" evidence="3">
    <location>
        <position position="245"/>
    </location>
    <ligand>
        <name>Zn(2+)</name>
        <dbReference type="ChEBI" id="CHEBI:29105"/>
    </ligand>
</feature>
<dbReference type="EC" id="3.6.1.-" evidence="3"/>
<dbReference type="GO" id="GO:0019843">
    <property type="term" value="F:rRNA binding"/>
    <property type="evidence" value="ECO:0007669"/>
    <property type="project" value="UniProtKB-KW"/>
</dbReference>
<feature type="binding site" evidence="3">
    <location>
        <begin position="165"/>
        <end position="173"/>
    </location>
    <ligand>
        <name>GTP</name>
        <dbReference type="ChEBI" id="CHEBI:37565"/>
    </ligand>
</feature>
<feature type="domain" description="EngC GTPase" evidence="4">
    <location>
        <begin position="71"/>
        <end position="220"/>
    </location>
</feature>
<dbReference type="Proteomes" id="UP000028523">
    <property type="component" value="Unassembled WGS sequence"/>
</dbReference>
<keyword evidence="7" id="KW-1185">Reference proteome</keyword>
<feature type="binding site" evidence="3">
    <location>
        <position position="252"/>
    </location>
    <ligand>
        <name>Zn(2+)</name>
        <dbReference type="ChEBI" id="CHEBI:29105"/>
    </ligand>
</feature>